<evidence type="ECO:0000313" key="4">
    <source>
        <dbReference type="Proteomes" id="UP000228934"/>
    </source>
</evidence>
<dbReference type="Gene3D" id="1.10.510.10">
    <property type="entry name" value="Transferase(Phosphotransferase) domain 1"/>
    <property type="match status" value="1"/>
</dbReference>
<dbReference type="InterPro" id="IPR000719">
    <property type="entry name" value="Prot_kinase_dom"/>
</dbReference>
<dbReference type="AlphaFoldDB" id="A0A2G9SE62"/>
<feature type="region of interest" description="Disordered" evidence="1">
    <location>
        <begin position="374"/>
        <end position="402"/>
    </location>
</feature>
<evidence type="ECO:0000256" key="1">
    <source>
        <dbReference type="SAM" id="MobiDB-lite"/>
    </source>
</evidence>
<dbReference type="GO" id="GO:0005524">
    <property type="term" value="F:ATP binding"/>
    <property type="evidence" value="ECO:0007669"/>
    <property type="project" value="InterPro"/>
</dbReference>
<dbReference type="GO" id="GO:0004672">
    <property type="term" value="F:protein kinase activity"/>
    <property type="evidence" value="ECO:0007669"/>
    <property type="project" value="InterPro"/>
</dbReference>
<feature type="compositionally biased region" description="Basic and acidic residues" evidence="1">
    <location>
        <begin position="143"/>
        <end position="161"/>
    </location>
</feature>
<dbReference type="OrthoDB" id="10027016at2759"/>
<evidence type="ECO:0000313" key="3">
    <source>
        <dbReference type="EMBL" id="PIO38384.1"/>
    </source>
</evidence>
<feature type="region of interest" description="Disordered" evidence="1">
    <location>
        <begin position="120"/>
        <end position="194"/>
    </location>
</feature>
<dbReference type="PROSITE" id="PS50011">
    <property type="entry name" value="PROTEIN_KINASE_DOM"/>
    <property type="match status" value="1"/>
</dbReference>
<dbReference type="InterPro" id="IPR011009">
    <property type="entry name" value="Kinase-like_dom_sf"/>
</dbReference>
<accession>A0A2G9SE62</accession>
<keyword evidence="4" id="KW-1185">Reference proteome</keyword>
<feature type="compositionally biased region" description="Basic and acidic residues" evidence="1">
    <location>
        <begin position="388"/>
        <end position="402"/>
    </location>
</feature>
<dbReference type="SUPFAM" id="SSF56112">
    <property type="entry name" value="Protein kinase-like (PK-like)"/>
    <property type="match status" value="1"/>
</dbReference>
<dbReference type="PANTHER" id="PTHR46538">
    <property type="entry name" value="PROTEIN KINASE DOMAIN-CONTAINING PROTEIN"/>
    <property type="match status" value="1"/>
</dbReference>
<name>A0A2G9SE62_AQUCT</name>
<reference evidence="4" key="1">
    <citation type="journal article" date="2017" name="Nat. Commun.">
        <title>The North American bullfrog draft genome provides insight into hormonal regulation of long noncoding RNA.</title>
        <authorList>
            <person name="Hammond S.A."/>
            <person name="Warren R.L."/>
            <person name="Vandervalk B.P."/>
            <person name="Kucuk E."/>
            <person name="Khan H."/>
            <person name="Gibb E.A."/>
            <person name="Pandoh P."/>
            <person name="Kirk H."/>
            <person name="Zhao Y."/>
            <person name="Jones M."/>
            <person name="Mungall A.J."/>
            <person name="Coope R."/>
            <person name="Pleasance S."/>
            <person name="Moore R.A."/>
            <person name="Holt R.A."/>
            <person name="Round J.M."/>
            <person name="Ohora S."/>
            <person name="Walle B.V."/>
            <person name="Veldhoen N."/>
            <person name="Helbing C.C."/>
            <person name="Birol I."/>
        </authorList>
    </citation>
    <scope>NUCLEOTIDE SEQUENCE [LARGE SCALE GENOMIC DNA]</scope>
</reference>
<dbReference type="PANTHER" id="PTHR46538:SF5">
    <property type="entry name" value="NON-SPECIFIC SERINE_THREONINE PROTEIN KINASE"/>
    <property type="match status" value="1"/>
</dbReference>
<organism evidence="3 4">
    <name type="scientific">Aquarana catesbeiana</name>
    <name type="common">American bullfrog</name>
    <name type="synonym">Rana catesbeiana</name>
    <dbReference type="NCBI Taxonomy" id="8400"/>
    <lineage>
        <taxon>Eukaryota</taxon>
        <taxon>Metazoa</taxon>
        <taxon>Chordata</taxon>
        <taxon>Craniata</taxon>
        <taxon>Vertebrata</taxon>
        <taxon>Euteleostomi</taxon>
        <taxon>Amphibia</taxon>
        <taxon>Batrachia</taxon>
        <taxon>Anura</taxon>
        <taxon>Neobatrachia</taxon>
        <taxon>Ranoidea</taxon>
        <taxon>Ranidae</taxon>
        <taxon>Aquarana</taxon>
    </lineage>
</organism>
<feature type="compositionally biased region" description="Polar residues" evidence="1">
    <location>
        <begin position="162"/>
        <end position="175"/>
    </location>
</feature>
<dbReference type="EMBL" id="KV924512">
    <property type="protein sequence ID" value="PIO38384.1"/>
    <property type="molecule type" value="Genomic_DNA"/>
</dbReference>
<sequence>MAPEVVTCETCKDAPYDYKADVWSLGVTLIELAETQPPNHEMNPTRVLLKILKSQPPSLKYRHLWSPDFMNFLHKCLQRNPQDRSSATDLLEHPFVSSVTDNSPLRELVAELLADIMEEEEVGSQKDGSSEIDLPLESNSEDDNLRDPKSPVEKSSIKAETKCTTNGLHMSSQIQEDPGKDPNQKPPIPVQRGTSFLKQMRRLSAPSLSKEVRASVKWKVDSEHSHIRERELAKWKNNHPFQNVAITPPSSEITEYSSSSTLGAKVENTQVVEEISRNYLNVEECSKGISEKYIHDTQNLLPENVQDNSVIIDNYDSLNTKEKAIQKFDPVSPICPMSGWRSSEDLCISSRKIGRTLSMPGRLKKCSWIKLKSNDSGSASKVDGAEGEITKHTDQQKPHEDLRNDKDEVVIECSSSDSAKQSDVQQWDYSISREKRASVKWESERGQGGTNTKVNHVLLHNPHNITGLGETQERSQEIAPNTSEKECIDTILCQPQISTYISAKEHGDSAEAIVSNIAKDSNEVVNYNYTDTCGQTYADSVSPDHIRQISRDKANLQNTSGKVLRRWTLPLSESEKMILPQDTSQETKPEFKIMVGIIGLDNRKCSSTRAHRVRFEENVIVQAVGEKTVSTGEQGVVKRCNNKTTPKKKINFARCSWTVLPSELNDGAIEENERSAYLQDGTLDSSLQNAQEVGDLRNLM</sequence>
<dbReference type="InterPro" id="IPR051585">
    <property type="entry name" value="STE20_Ser/Thr_Kinases"/>
</dbReference>
<evidence type="ECO:0000259" key="2">
    <source>
        <dbReference type="PROSITE" id="PS50011"/>
    </source>
</evidence>
<feature type="domain" description="Protein kinase" evidence="2">
    <location>
        <begin position="1"/>
        <end position="96"/>
    </location>
</feature>
<dbReference type="Pfam" id="PF00069">
    <property type="entry name" value="Pkinase"/>
    <property type="match status" value="1"/>
</dbReference>
<protein>
    <recommendedName>
        <fullName evidence="2">Protein kinase domain-containing protein</fullName>
    </recommendedName>
</protein>
<proteinExistence type="predicted"/>
<dbReference type="Proteomes" id="UP000228934">
    <property type="component" value="Unassembled WGS sequence"/>
</dbReference>
<gene>
    <name evidence="3" type="ORF">AB205_0016330</name>
</gene>